<proteinExistence type="predicted"/>
<name>I0SVD6_STRMT</name>
<sequence>MVLHIGNISEDGFEFLWLSWLCHFKILSVCDAPSIPETASKREHKQLMD</sequence>
<dbReference type="Proteomes" id="UP000005505">
    <property type="component" value="Unassembled WGS sequence"/>
</dbReference>
<comment type="caution">
    <text evidence="1">The sequence shown here is derived from an EMBL/GenBank/DDBJ whole genome shotgun (WGS) entry which is preliminary data.</text>
</comment>
<organism evidence="1 2">
    <name type="scientific">Streptococcus mitis SK575</name>
    <dbReference type="NCBI Taxonomy" id="1095736"/>
    <lineage>
        <taxon>Bacteria</taxon>
        <taxon>Bacillati</taxon>
        <taxon>Bacillota</taxon>
        <taxon>Bacilli</taxon>
        <taxon>Lactobacillales</taxon>
        <taxon>Streptococcaceae</taxon>
        <taxon>Streptococcus</taxon>
        <taxon>Streptococcus mitis group</taxon>
    </lineage>
</organism>
<dbReference type="AlphaFoldDB" id="I0SVD6"/>
<evidence type="ECO:0000313" key="2">
    <source>
        <dbReference type="Proteomes" id="UP000005505"/>
    </source>
</evidence>
<gene>
    <name evidence="1" type="ORF">HMPREF1048_0649</name>
</gene>
<dbReference type="PATRIC" id="fig|1095736.3.peg.1639"/>
<evidence type="ECO:0000313" key="1">
    <source>
        <dbReference type="EMBL" id="EID27339.1"/>
    </source>
</evidence>
<dbReference type="EMBL" id="AICU01000084">
    <property type="protein sequence ID" value="EID27339.1"/>
    <property type="molecule type" value="Genomic_DNA"/>
</dbReference>
<protein>
    <submittedName>
        <fullName evidence="1">Uncharacterized protein</fullName>
    </submittedName>
</protein>
<reference evidence="1 2" key="1">
    <citation type="submission" date="2012-02" db="EMBL/GenBank/DDBJ databases">
        <authorList>
            <person name="Harkins D.M."/>
            <person name="Madupu R."/>
            <person name="Durkin A.S."/>
            <person name="Torralba M."/>
            <person name="Methe B."/>
            <person name="Sutton G.G."/>
            <person name="Nelson K.E."/>
        </authorList>
    </citation>
    <scope>NUCLEOTIDE SEQUENCE [LARGE SCALE GENOMIC DNA]</scope>
    <source>
        <strain evidence="1 2">SK575</strain>
    </source>
</reference>
<accession>I0SVD6</accession>